<dbReference type="Pfam" id="PF03184">
    <property type="entry name" value="DDE_1"/>
    <property type="match status" value="1"/>
</dbReference>
<dbReference type="EMBL" id="CAJOBC010101459">
    <property type="protein sequence ID" value="CAF4473802.1"/>
    <property type="molecule type" value="Genomic_DNA"/>
</dbReference>
<dbReference type="AlphaFoldDB" id="A0A816AKJ5"/>
<dbReference type="InterPro" id="IPR004875">
    <property type="entry name" value="DDE_SF_endonuclease_dom"/>
</dbReference>
<evidence type="ECO:0000256" key="1">
    <source>
        <dbReference type="SAM" id="MobiDB-lite"/>
    </source>
</evidence>
<reference evidence="3" key="1">
    <citation type="submission" date="2021-02" db="EMBL/GenBank/DDBJ databases">
        <authorList>
            <person name="Nowell W R."/>
        </authorList>
    </citation>
    <scope>NUCLEOTIDE SEQUENCE</scope>
</reference>
<evidence type="ECO:0000313" key="4">
    <source>
        <dbReference type="EMBL" id="CAF4473802.1"/>
    </source>
</evidence>
<comment type="caution">
    <text evidence="3">The sequence shown here is derived from an EMBL/GenBank/DDBJ whole genome shotgun (WGS) entry which is preliminary data.</text>
</comment>
<keyword evidence="5" id="KW-1185">Reference proteome</keyword>
<organism evidence="3 5">
    <name type="scientific">Didymodactylos carnosus</name>
    <dbReference type="NCBI Taxonomy" id="1234261"/>
    <lineage>
        <taxon>Eukaryota</taxon>
        <taxon>Metazoa</taxon>
        <taxon>Spiralia</taxon>
        <taxon>Gnathifera</taxon>
        <taxon>Rotifera</taxon>
        <taxon>Eurotatoria</taxon>
        <taxon>Bdelloidea</taxon>
        <taxon>Philodinida</taxon>
        <taxon>Philodinidae</taxon>
        <taxon>Didymodactylos</taxon>
    </lineage>
</organism>
<dbReference type="Gene3D" id="3.30.420.10">
    <property type="entry name" value="Ribonuclease H-like superfamily/Ribonuclease H"/>
    <property type="match status" value="1"/>
</dbReference>
<dbReference type="OrthoDB" id="6773793at2759"/>
<proteinExistence type="predicted"/>
<name>A0A816AKJ5_9BILA</name>
<sequence>MSKRVAYNISERGCMEKNSFYEWFINLFIPQVTNTTPKPILLILEGHSFHHSVRTMKLATENDIVLLSLPPNSTRILQSLDVTLFKSIKQKDHEILNEYFRTSGHKDTSKKVLQTLINKLFKSTVVRKIETDITATTRDQPSNTIEIEKAKDKVLSRPLSPTQLLFAKKSSTLRMTTKADSNTHLRDRSAPSEFNGVINKIPNLNTSAWDHNDGLSDDRSEDVIPQINSSVLDHDYRETGQLLTTKQALEQITEIEERAKKQKSLREKLLVTSSTPKRSARKPKSKKKVSTVQDLLKDIDNPPACSSNSFTLSTIFTT</sequence>
<dbReference type="InterPro" id="IPR036397">
    <property type="entry name" value="RNaseH_sf"/>
</dbReference>
<accession>A0A816AKJ5</accession>
<gene>
    <name evidence="3" type="ORF">GPM918_LOCUS42239</name>
    <name evidence="4" type="ORF">SRO942_LOCUS43438</name>
</gene>
<feature type="region of interest" description="Disordered" evidence="1">
    <location>
        <begin position="272"/>
        <end position="291"/>
    </location>
</feature>
<feature type="domain" description="DDE-1" evidence="2">
    <location>
        <begin position="4"/>
        <end position="103"/>
    </location>
</feature>
<feature type="compositionally biased region" description="Basic residues" evidence="1">
    <location>
        <begin position="278"/>
        <end position="289"/>
    </location>
</feature>
<dbReference type="Proteomes" id="UP000681722">
    <property type="component" value="Unassembled WGS sequence"/>
</dbReference>
<dbReference type="GO" id="GO:0003676">
    <property type="term" value="F:nucleic acid binding"/>
    <property type="evidence" value="ECO:0007669"/>
    <property type="project" value="InterPro"/>
</dbReference>
<evidence type="ECO:0000259" key="2">
    <source>
        <dbReference type="Pfam" id="PF03184"/>
    </source>
</evidence>
<evidence type="ECO:0000313" key="5">
    <source>
        <dbReference type="Proteomes" id="UP000663829"/>
    </source>
</evidence>
<dbReference type="Proteomes" id="UP000663829">
    <property type="component" value="Unassembled WGS sequence"/>
</dbReference>
<evidence type="ECO:0000313" key="3">
    <source>
        <dbReference type="EMBL" id="CAF1598085.1"/>
    </source>
</evidence>
<protein>
    <recommendedName>
        <fullName evidence="2">DDE-1 domain-containing protein</fullName>
    </recommendedName>
</protein>
<dbReference type="EMBL" id="CAJNOQ010035125">
    <property type="protein sequence ID" value="CAF1598085.1"/>
    <property type="molecule type" value="Genomic_DNA"/>
</dbReference>